<sequence>MTEYSLPDFTLNSGRVLFKDYVLCCIKKKKPPQTNHSQSQDNFQELIEGDLFSMLAEDHYHYEAAPLLPYEHIALGVPVAQFEGYPYQQHMSMAVTPEFGALYFGRDGSVEFQVPNSIMTALAEDDSEAIPQQAINNEASLSEELPIGDPEEALQESVISMILPNPSVHSKSRDGKYVDRLPFPPFGEILDALSLLEGIGTLIAMSKCSERRNFVYKITKTRAKLGYNMIKYSLPDSTLNSRRVLFKDYVLYGINKKKPPETNHLQSQDNFQELIEGELFAMLAEDHYHYEAAPSLPYEQIALGVPVA</sequence>
<gene>
    <name evidence="1" type="ORF">ILEXP_LOCUS24510</name>
</gene>
<dbReference type="AlphaFoldDB" id="A0ABC8SNA6"/>
<comment type="caution">
    <text evidence="1">The sequence shown here is derived from an EMBL/GenBank/DDBJ whole genome shotgun (WGS) entry which is preliminary data.</text>
</comment>
<protein>
    <submittedName>
        <fullName evidence="1">Uncharacterized protein</fullName>
    </submittedName>
</protein>
<dbReference type="Proteomes" id="UP001642360">
    <property type="component" value="Unassembled WGS sequence"/>
</dbReference>
<evidence type="ECO:0000313" key="2">
    <source>
        <dbReference type="Proteomes" id="UP001642360"/>
    </source>
</evidence>
<name>A0ABC8SNA6_9AQUA</name>
<evidence type="ECO:0000313" key="1">
    <source>
        <dbReference type="EMBL" id="CAK9156102.1"/>
    </source>
</evidence>
<dbReference type="EMBL" id="CAUOFW020002791">
    <property type="protein sequence ID" value="CAK9156102.1"/>
    <property type="molecule type" value="Genomic_DNA"/>
</dbReference>
<reference evidence="1 2" key="1">
    <citation type="submission" date="2024-02" db="EMBL/GenBank/DDBJ databases">
        <authorList>
            <person name="Vignale AGUSTIN F."/>
            <person name="Sosa J E."/>
            <person name="Modenutti C."/>
        </authorList>
    </citation>
    <scope>NUCLEOTIDE SEQUENCE [LARGE SCALE GENOMIC DNA]</scope>
</reference>
<accession>A0ABC8SNA6</accession>
<proteinExistence type="predicted"/>
<keyword evidence="2" id="KW-1185">Reference proteome</keyword>
<organism evidence="1 2">
    <name type="scientific">Ilex paraguariensis</name>
    <name type="common">yerba mate</name>
    <dbReference type="NCBI Taxonomy" id="185542"/>
    <lineage>
        <taxon>Eukaryota</taxon>
        <taxon>Viridiplantae</taxon>
        <taxon>Streptophyta</taxon>
        <taxon>Embryophyta</taxon>
        <taxon>Tracheophyta</taxon>
        <taxon>Spermatophyta</taxon>
        <taxon>Magnoliopsida</taxon>
        <taxon>eudicotyledons</taxon>
        <taxon>Gunneridae</taxon>
        <taxon>Pentapetalae</taxon>
        <taxon>asterids</taxon>
        <taxon>campanulids</taxon>
        <taxon>Aquifoliales</taxon>
        <taxon>Aquifoliaceae</taxon>
        <taxon>Ilex</taxon>
    </lineage>
</organism>